<dbReference type="EMBL" id="MT143198">
    <property type="protein sequence ID" value="QJA94037.1"/>
    <property type="molecule type" value="Genomic_DNA"/>
</dbReference>
<proteinExistence type="predicted"/>
<reference evidence="1" key="1">
    <citation type="submission" date="2020-03" db="EMBL/GenBank/DDBJ databases">
        <title>The deep terrestrial virosphere.</title>
        <authorList>
            <person name="Holmfeldt K."/>
            <person name="Nilsson E."/>
            <person name="Simone D."/>
            <person name="Lopez-Fernandez M."/>
            <person name="Wu X."/>
            <person name="de Brujin I."/>
            <person name="Lundin D."/>
            <person name="Andersson A."/>
            <person name="Bertilsson S."/>
            <person name="Dopson M."/>
        </authorList>
    </citation>
    <scope>NUCLEOTIDE SEQUENCE</scope>
    <source>
        <strain evidence="1">MM415B04022</strain>
    </source>
</reference>
<dbReference type="AlphaFoldDB" id="A0A6M3LFK4"/>
<protein>
    <submittedName>
        <fullName evidence="1">Uncharacterized protein</fullName>
    </submittedName>
</protein>
<gene>
    <name evidence="1" type="ORF">MM415B04022_0006</name>
</gene>
<name>A0A6M3LFK4_9ZZZZ</name>
<accession>A0A6M3LFK4</accession>
<sequence>MLFTDDWYQWLTEHSIFGGWIFVDTGCSDFRYKWISPEGRSFPQKYRNRLCEEVELYIRRYAAMAPSPQERTTCLECCEYIDDCVCGIELDS</sequence>
<organism evidence="1">
    <name type="scientific">viral metagenome</name>
    <dbReference type="NCBI Taxonomy" id="1070528"/>
    <lineage>
        <taxon>unclassified sequences</taxon>
        <taxon>metagenomes</taxon>
        <taxon>organismal metagenomes</taxon>
    </lineage>
</organism>
<evidence type="ECO:0000313" key="1">
    <source>
        <dbReference type="EMBL" id="QJA94037.1"/>
    </source>
</evidence>